<proteinExistence type="predicted"/>
<comment type="caution">
    <text evidence="1">The sequence shown here is derived from an EMBL/GenBank/DDBJ whole genome shotgun (WGS) entry which is preliminary data.</text>
</comment>
<name>A0A6L6YG74_9BURK</name>
<evidence type="ECO:0000313" key="2">
    <source>
        <dbReference type="Proteomes" id="UP000472580"/>
    </source>
</evidence>
<dbReference type="AlphaFoldDB" id="A0A6L6YG74"/>
<keyword evidence="2" id="KW-1185">Reference proteome</keyword>
<dbReference type="Proteomes" id="UP000472580">
    <property type="component" value="Unassembled WGS sequence"/>
</dbReference>
<gene>
    <name evidence="1" type="ORF">E5987_03870</name>
</gene>
<dbReference type="RefSeq" id="WP_160334779.1">
    <property type="nucleotide sequence ID" value="NZ_CALPCR010000003.1"/>
</dbReference>
<reference evidence="1 2" key="1">
    <citation type="submission" date="2019-12" db="EMBL/GenBank/DDBJ databases">
        <title>Microbes associate with the intestines of laboratory mice.</title>
        <authorList>
            <person name="Navarre W."/>
            <person name="Wong E."/>
        </authorList>
    </citation>
    <scope>NUCLEOTIDE SEQUENCE [LARGE SCALE GENOMIC DNA]</scope>
    <source>
        <strain evidence="1 2">NM82_D38</strain>
    </source>
</reference>
<sequence length="91" mass="10307">MFVVFTDGKILNLNQTVLIEPQHGTSEVRFRLSNGPDISIPMDEEQYHALVLSLQHNDPIHHVLPNKKEAKKSSLDFRDFPSVLEGENSPV</sequence>
<organism evidence="1 2">
    <name type="scientific">Parasutterella muris</name>
    <dbReference type="NCBI Taxonomy" id="2565572"/>
    <lineage>
        <taxon>Bacteria</taxon>
        <taxon>Pseudomonadati</taxon>
        <taxon>Pseudomonadota</taxon>
        <taxon>Betaproteobacteria</taxon>
        <taxon>Burkholderiales</taxon>
        <taxon>Sutterellaceae</taxon>
        <taxon>Parasutterella</taxon>
    </lineage>
</organism>
<protein>
    <submittedName>
        <fullName evidence="1">Uncharacterized protein</fullName>
    </submittedName>
</protein>
<dbReference type="OrthoDB" id="9944467at2"/>
<evidence type="ECO:0000313" key="1">
    <source>
        <dbReference type="EMBL" id="MVX56344.1"/>
    </source>
</evidence>
<accession>A0A6L6YG74</accession>
<dbReference type="EMBL" id="WSRP01000009">
    <property type="protein sequence ID" value="MVX56344.1"/>
    <property type="molecule type" value="Genomic_DNA"/>
</dbReference>